<accession>A0ABU0XJE9</accession>
<dbReference type="RefSeq" id="WP_308488763.1">
    <property type="nucleotide sequence ID" value="NZ_JAVFCB010000004.1"/>
</dbReference>
<protein>
    <submittedName>
        <fullName evidence="2">DUF2127 domain-containing protein</fullName>
    </submittedName>
</protein>
<organism evidence="2 3">
    <name type="scientific">Microbacterium capsulatum</name>
    <dbReference type="NCBI Taxonomy" id="3041921"/>
    <lineage>
        <taxon>Bacteria</taxon>
        <taxon>Bacillati</taxon>
        <taxon>Actinomycetota</taxon>
        <taxon>Actinomycetes</taxon>
        <taxon>Micrococcales</taxon>
        <taxon>Microbacteriaceae</taxon>
        <taxon>Microbacterium</taxon>
    </lineage>
</organism>
<keyword evidence="1" id="KW-0812">Transmembrane</keyword>
<evidence type="ECO:0000313" key="2">
    <source>
        <dbReference type="EMBL" id="MDQ4213815.1"/>
    </source>
</evidence>
<name>A0ABU0XJE9_9MICO</name>
<proteinExistence type="predicted"/>
<keyword evidence="3" id="KW-1185">Reference proteome</keyword>
<evidence type="ECO:0000256" key="1">
    <source>
        <dbReference type="SAM" id="Phobius"/>
    </source>
</evidence>
<dbReference type="Proteomes" id="UP001230289">
    <property type="component" value="Unassembled WGS sequence"/>
</dbReference>
<feature type="transmembrane region" description="Helical" evidence="1">
    <location>
        <begin position="12"/>
        <end position="41"/>
    </location>
</feature>
<dbReference type="EMBL" id="JAVFCB010000004">
    <property type="protein sequence ID" value="MDQ4213815.1"/>
    <property type="molecule type" value="Genomic_DNA"/>
</dbReference>
<evidence type="ECO:0000313" key="3">
    <source>
        <dbReference type="Proteomes" id="UP001230289"/>
    </source>
</evidence>
<dbReference type="Pfam" id="PF09900">
    <property type="entry name" value="DUF2127"/>
    <property type="match status" value="1"/>
</dbReference>
<keyword evidence="1" id="KW-0472">Membrane</keyword>
<gene>
    <name evidence="2" type="ORF">RBR11_07800</name>
</gene>
<feature type="transmembrane region" description="Helical" evidence="1">
    <location>
        <begin position="82"/>
        <end position="106"/>
    </location>
</feature>
<sequence>MKWFRSAAHRELVLDWVFLVGVFFKALDGLFELVVGIPALFISKLQLAALAHALTAGELAEDPHDLIANLILHLSSRLSAGALLIAGIYLVIHGAVKVAIVVALVLGSRRIYPWAVGALGVLLIIQIVDLVLKFSVGVLLLTVLDVVIIWLTVREWRHGRTLDDVIRLRAPWLVRRRRSGPAAG</sequence>
<feature type="transmembrane region" description="Helical" evidence="1">
    <location>
        <begin position="111"/>
        <end position="128"/>
    </location>
</feature>
<comment type="caution">
    <text evidence="2">The sequence shown here is derived from an EMBL/GenBank/DDBJ whole genome shotgun (WGS) entry which is preliminary data.</text>
</comment>
<reference evidence="2 3" key="1">
    <citation type="submission" date="2023-08" db="EMBL/GenBank/DDBJ databases">
        <title>Microbacterium sp. nov., isolated from a waste landfill.</title>
        <authorList>
            <person name="Wen W."/>
        </authorList>
    </citation>
    <scope>NUCLEOTIDE SEQUENCE [LARGE SCALE GENOMIC DNA]</scope>
    <source>
        <strain evidence="2 3">ASV81</strain>
    </source>
</reference>
<dbReference type="InterPro" id="IPR021125">
    <property type="entry name" value="DUF2127"/>
</dbReference>
<keyword evidence="1" id="KW-1133">Transmembrane helix</keyword>
<feature type="transmembrane region" description="Helical" evidence="1">
    <location>
        <begin position="134"/>
        <end position="153"/>
    </location>
</feature>